<dbReference type="InterPro" id="IPR008972">
    <property type="entry name" value="Cupredoxin"/>
</dbReference>
<dbReference type="Gene3D" id="2.60.40.420">
    <property type="entry name" value="Cupredoxins - blue copper proteins"/>
    <property type="match status" value="3"/>
</dbReference>
<sequence>MLSVLSFAALSFLATSGLAKTVVYNWDITWVHASPDGFSRPVIGINGQWPCPTIEANIGDRVLVHTRNMLGNETTSLHFHGLFQSDSNSMDGPAGVTQCPIPPGARFTYDYTLDQPGTYWYHSHNKGQYIDGLRGPLIVHDKDAPYAKQVGGEVTLTLSDWYHDEAPGLIHYFQSVDNENNHNGAEPIPKGALMQDTQNPTISVKPNKTYLIRIINMGAFAGQFISIDGHQMTIVEVDGVYTVPQKTDQIYITAAQRYSVLISTKSDASQNFAIRAAMDEEMFDTVPADLNPNVYGYLVYDAKKPLPTPTPLTTFAAFDDFKLVPQDQQGLLSKVDHQILMDFDFINDNGINRARINGVSYIPQKVPALYTALTTGSDATNPKVYGTNGNAFVVQPGEVVEIVLNNHDGGGHPWHLHGHNFQVIARSGENAGTYPGNAVGAPAIPMRRDVVMVRKGGYVVIRYRADNPGVWLFHCHIEWHVEAGLSATIVESPMELQKSLKIPSDHMKICKDQGIPTAGNAVGNTANHLDLTGELTTPEVPYGALINPPKKPRSNRVARNFVA</sequence>
<dbReference type="InterPro" id="IPR033138">
    <property type="entry name" value="Cu_oxidase_CS"/>
</dbReference>
<evidence type="ECO:0000256" key="2">
    <source>
        <dbReference type="ARBA" id="ARBA00022723"/>
    </source>
</evidence>
<dbReference type="EMBL" id="JAVRRA010000154">
    <property type="protein sequence ID" value="KAK5291705.1"/>
    <property type="molecule type" value="Genomic_DNA"/>
</dbReference>
<dbReference type="InterPro" id="IPR044130">
    <property type="entry name" value="CuRO_2_Fet3-like"/>
</dbReference>
<dbReference type="Pfam" id="PF00394">
    <property type="entry name" value="Cu-oxidase"/>
    <property type="match status" value="1"/>
</dbReference>
<comment type="similarity">
    <text evidence="1">Belongs to the multicopper oxidase family.</text>
</comment>
<dbReference type="Pfam" id="PF07731">
    <property type="entry name" value="Cu-oxidase_2"/>
    <property type="match status" value="1"/>
</dbReference>
<dbReference type="SUPFAM" id="SSF49503">
    <property type="entry name" value="Cupredoxins"/>
    <property type="match status" value="3"/>
</dbReference>
<keyword evidence="11" id="KW-1185">Reference proteome</keyword>
<evidence type="ECO:0000259" key="8">
    <source>
        <dbReference type="Pfam" id="PF07731"/>
    </source>
</evidence>
<organism evidence="10 11">
    <name type="scientific">Cryomyces antarcticus</name>
    <dbReference type="NCBI Taxonomy" id="329879"/>
    <lineage>
        <taxon>Eukaryota</taxon>
        <taxon>Fungi</taxon>
        <taxon>Dikarya</taxon>
        <taxon>Ascomycota</taxon>
        <taxon>Pezizomycotina</taxon>
        <taxon>Dothideomycetes</taxon>
        <taxon>Dothideomycetes incertae sedis</taxon>
        <taxon>Cryomyces</taxon>
    </lineage>
</organism>
<keyword evidence="5" id="KW-0186">Copper</keyword>
<dbReference type="Proteomes" id="UP001357485">
    <property type="component" value="Unassembled WGS sequence"/>
</dbReference>
<dbReference type="Pfam" id="PF07732">
    <property type="entry name" value="Cu-oxidase_3"/>
    <property type="match status" value="1"/>
</dbReference>
<name>A0ABR0M856_9PEZI</name>
<dbReference type="InterPro" id="IPR011707">
    <property type="entry name" value="Cu-oxidase-like_N"/>
</dbReference>
<feature type="domain" description="Plastocyanin-like" evidence="9">
    <location>
        <begin position="28"/>
        <end position="143"/>
    </location>
</feature>
<dbReference type="PANTHER" id="PTHR11709">
    <property type="entry name" value="MULTI-COPPER OXIDASE"/>
    <property type="match status" value="1"/>
</dbReference>
<keyword evidence="4" id="KW-0560">Oxidoreductase</keyword>
<evidence type="ECO:0000256" key="6">
    <source>
        <dbReference type="SAM" id="SignalP"/>
    </source>
</evidence>
<keyword evidence="2" id="KW-0479">Metal-binding</keyword>
<keyword evidence="3 6" id="KW-0732">Signal</keyword>
<evidence type="ECO:0000256" key="3">
    <source>
        <dbReference type="ARBA" id="ARBA00022729"/>
    </source>
</evidence>
<dbReference type="InterPro" id="IPR045087">
    <property type="entry name" value="Cu-oxidase_fam"/>
</dbReference>
<reference evidence="10 11" key="1">
    <citation type="submission" date="2023-08" db="EMBL/GenBank/DDBJ databases">
        <title>Black Yeasts Isolated from many extreme environments.</title>
        <authorList>
            <person name="Coleine C."/>
            <person name="Stajich J.E."/>
            <person name="Selbmann L."/>
        </authorList>
    </citation>
    <scope>NUCLEOTIDE SEQUENCE [LARGE SCALE GENOMIC DNA]</scope>
    <source>
        <strain evidence="10 11">CCFEE 536</strain>
    </source>
</reference>
<dbReference type="InterPro" id="IPR002355">
    <property type="entry name" value="Cu_oxidase_Cu_BS"/>
</dbReference>
<proteinExistence type="inferred from homology"/>
<evidence type="ECO:0000313" key="10">
    <source>
        <dbReference type="EMBL" id="KAK5291705.1"/>
    </source>
</evidence>
<evidence type="ECO:0000259" key="9">
    <source>
        <dbReference type="Pfam" id="PF07732"/>
    </source>
</evidence>
<dbReference type="InterPro" id="IPR011706">
    <property type="entry name" value="Cu-oxidase_C"/>
</dbReference>
<evidence type="ECO:0000256" key="5">
    <source>
        <dbReference type="ARBA" id="ARBA00023008"/>
    </source>
</evidence>
<dbReference type="CDD" id="cd13851">
    <property type="entry name" value="CuRO_1_Fet3p"/>
    <property type="match status" value="1"/>
</dbReference>
<dbReference type="PROSITE" id="PS00079">
    <property type="entry name" value="MULTICOPPER_OXIDASE1"/>
    <property type="match status" value="1"/>
</dbReference>
<feature type="domain" description="Plastocyanin-like" evidence="8">
    <location>
        <begin position="361"/>
        <end position="493"/>
    </location>
</feature>
<dbReference type="CDD" id="cd13877">
    <property type="entry name" value="CuRO_2_Fet3p_like"/>
    <property type="match status" value="1"/>
</dbReference>
<dbReference type="CDD" id="cd13899">
    <property type="entry name" value="CuRO_3_Fet3p"/>
    <property type="match status" value="1"/>
</dbReference>
<protein>
    <submittedName>
        <fullName evidence="10">Uncharacterized protein</fullName>
    </submittedName>
</protein>
<comment type="caution">
    <text evidence="10">The sequence shown here is derived from an EMBL/GenBank/DDBJ whole genome shotgun (WGS) entry which is preliminary data.</text>
</comment>
<evidence type="ECO:0000259" key="7">
    <source>
        <dbReference type="Pfam" id="PF00394"/>
    </source>
</evidence>
<evidence type="ECO:0000256" key="1">
    <source>
        <dbReference type="ARBA" id="ARBA00010609"/>
    </source>
</evidence>
<dbReference type="PANTHER" id="PTHR11709:SF361">
    <property type="entry name" value="IRON TRANSPORT MULTICOPPER OXIDASE FET3"/>
    <property type="match status" value="1"/>
</dbReference>
<gene>
    <name evidence="10" type="ORF">LTR16_002153</name>
</gene>
<dbReference type="PROSITE" id="PS00080">
    <property type="entry name" value="MULTICOPPER_OXIDASE2"/>
    <property type="match status" value="1"/>
</dbReference>
<feature type="domain" description="Plastocyanin-like" evidence="7">
    <location>
        <begin position="153"/>
        <end position="301"/>
    </location>
</feature>
<dbReference type="InterPro" id="IPR001117">
    <property type="entry name" value="Cu-oxidase_2nd"/>
</dbReference>
<evidence type="ECO:0000256" key="4">
    <source>
        <dbReference type="ARBA" id="ARBA00023002"/>
    </source>
</evidence>
<accession>A0ABR0M856</accession>
<evidence type="ECO:0000313" key="11">
    <source>
        <dbReference type="Proteomes" id="UP001357485"/>
    </source>
</evidence>
<feature type="chain" id="PRO_5045990002" evidence="6">
    <location>
        <begin position="20"/>
        <end position="563"/>
    </location>
</feature>
<feature type="signal peptide" evidence="6">
    <location>
        <begin position="1"/>
        <end position="19"/>
    </location>
</feature>